<accession>A0A6L2J4R7</accession>
<protein>
    <recommendedName>
        <fullName evidence="2">Reverse transcriptase Ty1/copia-type domain-containing protein</fullName>
    </recommendedName>
</protein>
<feature type="region of interest" description="Disordered" evidence="1">
    <location>
        <begin position="861"/>
        <end position="883"/>
    </location>
</feature>
<dbReference type="EMBL" id="BKCJ010000310">
    <property type="protein sequence ID" value="GEU32013.1"/>
    <property type="molecule type" value="Genomic_DNA"/>
</dbReference>
<reference evidence="3" key="1">
    <citation type="journal article" date="2019" name="Sci. Rep.">
        <title>Draft genome of Tanacetum cinerariifolium, the natural source of mosquito coil.</title>
        <authorList>
            <person name="Yamashiro T."/>
            <person name="Shiraishi A."/>
            <person name="Satake H."/>
            <person name="Nakayama K."/>
        </authorList>
    </citation>
    <scope>NUCLEOTIDE SEQUENCE</scope>
</reference>
<feature type="region of interest" description="Disordered" evidence="1">
    <location>
        <begin position="1312"/>
        <end position="1360"/>
    </location>
</feature>
<dbReference type="Pfam" id="PF07727">
    <property type="entry name" value="RVT_2"/>
    <property type="match status" value="1"/>
</dbReference>
<dbReference type="SUPFAM" id="SSF53098">
    <property type="entry name" value="Ribonuclease H-like"/>
    <property type="match status" value="1"/>
</dbReference>
<organism evidence="3">
    <name type="scientific">Tanacetum cinerariifolium</name>
    <name type="common">Dalmatian daisy</name>
    <name type="synonym">Chrysanthemum cinerariifolium</name>
    <dbReference type="NCBI Taxonomy" id="118510"/>
    <lineage>
        <taxon>Eukaryota</taxon>
        <taxon>Viridiplantae</taxon>
        <taxon>Streptophyta</taxon>
        <taxon>Embryophyta</taxon>
        <taxon>Tracheophyta</taxon>
        <taxon>Spermatophyta</taxon>
        <taxon>Magnoliopsida</taxon>
        <taxon>eudicotyledons</taxon>
        <taxon>Gunneridae</taxon>
        <taxon>Pentapetalae</taxon>
        <taxon>asterids</taxon>
        <taxon>campanulids</taxon>
        <taxon>Asterales</taxon>
        <taxon>Asteraceae</taxon>
        <taxon>Asteroideae</taxon>
        <taxon>Anthemideae</taxon>
        <taxon>Anthemidinae</taxon>
        <taxon>Tanacetum</taxon>
    </lineage>
</organism>
<evidence type="ECO:0000259" key="2">
    <source>
        <dbReference type="Pfam" id="PF07727"/>
    </source>
</evidence>
<feature type="compositionally biased region" description="Polar residues" evidence="1">
    <location>
        <begin position="576"/>
        <end position="587"/>
    </location>
</feature>
<feature type="region of interest" description="Disordered" evidence="1">
    <location>
        <begin position="518"/>
        <end position="599"/>
    </location>
</feature>
<feature type="compositionally biased region" description="Polar residues" evidence="1">
    <location>
        <begin position="518"/>
        <end position="541"/>
    </location>
</feature>
<dbReference type="Gene3D" id="3.30.420.10">
    <property type="entry name" value="Ribonuclease H-like superfamily/Ribonuclease H"/>
    <property type="match status" value="1"/>
</dbReference>
<dbReference type="PANTHER" id="PTHR11439:SF495">
    <property type="entry name" value="REVERSE TRANSCRIPTASE, RNA-DEPENDENT DNA POLYMERASE-RELATED"/>
    <property type="match status" value="1"/>
</dbReference>
<feature type="compositionally biased region" description="Basic and acidic residues" evidence="1">
    <location>
        <begin position="553"/>
        <end position="570"/>
    </location>
</feature>
<evidence type="ECO:0000313" key="3">
    <source>
        <dbReference type="EMBL" id="GEU32013.1"/>
    </source>
</evidence>
<dbReference type="CDD" id="cd09272">
    <property type="entry name" value="RNase_HI_RT_Ty1"/>
    <property type="match status" value="1"/>
</dbReference>
<feature type="domain" description="Reverse transcriptase Ty1/copia-type" evidence="2">
    <location>
        <begin position="906"/>
        <end position="1051"/>
    </location>
</feature>
<dbReference type="InterPro" id="IPR013103">
    <property type="entry name" value="RVT_2"/>
</dbReference>
<dbReference type="InterPro" id="IPR012337">
    <property type="entry name" value="RNaseH-like_sf"/>
</dbReference>
<feature type="compositionally biased region" description="Low complexity" evidence="1">
    <location>
        <begin position="1327"/>
        <end position="1356"/>
    </location>
</feature>
<proteinExistence type="predicted"/>
<evidence type="ECO:0000256" key="1">
    <source>
        <dbReference type="SAM" id="MobiDB-lite"/>
    </source>
</evidence>
<comment type="caution">
    <text evidence="3">The sequence shown here is derived from an EMBL/GenBank/DDBJ whole genome shotgun (WGS) entry which is preliminary data.</text>
</comment>
<dbReference type="Pfam" id="PF14223">
    <property type="entry name" value="Retrotran_gag_2"/>
    <property type="match status" value="1"/>
</dbReference>
<name>A0A6L2J4R7_TANCI</name>
<sequence length="1674" mass="190186">MHKVFPVPVIEFPLAEEVPTAIEESCHCLKKREATARKIALLSKSRRNRQSISNDSFTKRITFDSHHFLFSYTSRNGSTISHRCQIPILDIGKLKQLQFQIQKYLQHEHYALWEVIEIRDSYEVPASTANTTTTDTTSCETGKKSGRTVTLIAKDMQKKKIDLKARTTLLLSLLDDHQLQFTEGSETLEQTFNRLQVIVGQLYFMDVEIKQDDLNQKFLTSLAPEWLMHTIVWRNRSDLDTMSLDDLYNHLKVYEFEVHKKSEPNSENMAFISLAKHSSGNEDGNTACVPTASTNIDEDDMEEIDIKWNMALLSIRVDKFWKKTWKKISIQGLDVTGFDKLKVECFNYHKMGHFARESRAPRSQDRERRDNYRQGSKAKDQALKALMAIDRVGWDWTQVESRLVEYKEREVKYYEKIRTLEFRTESNNEYIEILKKKLETLKQEKEGVDGKLAGLLTASKDLDNLIESQRADKNKEGLGYSVVPPPPAQIYSSPKNDLSWTGLPRFVDDTVTYYSRASPTMESTSSDDQNRNPSVSETVASPITPKPFIKFVKPKDSQSKSKTNETETPKKPQVKNFPTANRKSPTASRKFPAGSTKCSTADMGMKGEAGTYPTSLIMNHLMEDMCLLVKEDARLLENELSKLDETSGILKKFITEIKNLKDLKVKIIRRNGTLIEAARTMLADAKLPVTFWAEVVNTACYVQNRVLVNKFHNKTPYELFNGRSPAIRFIKPFGCHVMILNTLEKLGKFKAKGDEGYFIGGNTHPTATSTIPSADQVKTLIVESPIPNASSPVPTACFTDSQEPSSETRLISKRVANQEETPSLYNILTLINRFEDILGVTTNLEESNGVKADVSNMETTITASPTPTLGVHRDHPKKPKKISDALQDPSWVEAMQEELLQIKIQKVWTLVDCPKGVRPIGTKWVLKNKKDERGIVIRNKARLVAQGHTHKEGIDYDEVFAPVIRIKAIGLFLAYASFMGFTVYQMDVKYAFLYGTIDEEVYVMQPPRFQDPEYPNRVYKVEKDMYGLHQAPRAWYGTLLKYLLTNGFQRDVRSSNTPMDKENPWRKDVKRIFQYLKGHPKLGLWYLKDSPFDLVAYSDSDFSGATRDRKSTTRGCQFLGRRLIAWQCKKQTIIATSTTKAEYVAAASCCGQVLWIQNQLLDYGDCFEKKLINVDHTHNDENVADLLTKPFDAGRFQYLVFWSTARIETTKEGTKILATVDGILRTITESSLRRNLKLQDEEGISSLPDTKLFENLTLMGYNIFQNQKFTFQKGFNEFSSNIATTFICLANNRTYNFSKMVFDGLVKNVNNKGEGSGTPTEPHHTPSPEAQQPTHSTHPSTTLPPVTTTFIPTVTPSDSTPIRQYTQRARIAQSSALPPDRATIAKSFTLPYDLAPMVTSFAADEGTQEVEINRLKEKVKLLKDREGVDAEGSRDDAPIKGRNINEGEAAAERASDDTEVMANILTSMDVATFLSSGAAEVPTGSRSIPTASPPIVEVPTGSDVVPTTSLVFATTTVVTLYRRRKGEEVMVEYDTLKKQKVQEQIDAQSQQKKPWTKKQNRDYYMDVIRSNLVWKVKDFRGMMFKEIKAKFTSVWKQVEDSIPMGSKEEVEKEVKSPDEVTKEKIKEMMQLFRIKEVYIEAFQVKHPIIDWKVRTEGQRAYWKITRLGGSSASY</sequence>
<feature type="region of interest" description="Disordered" evidence="1">
    <location>
        <begin position="357"/>
        <end position="378"/>
    </location>
</feature>
<feature type="region of interest" description="Disordered" evidence="1">
    <location>
        <begin position="476"/>
        <end position="495"/>
    </location>
</feature>
<dbReference type="PANTHER" id="PTHR11439">
    <property type="entry name" value="GAG-POL-RELATED RETROTRANSPOSON"/>
    <property type="match status" value="1"/>
</dbReference>
<dbReference type="InterPro" id="IPR036397">
    <property type="entry name" value="RNaseH_sf"/>
</dbReference>
<gene>
    <name evidence="3" type="ORF">Tci_003991</name>
</gene>
<dbReference type="GO" id="GO:0003676">
    <property type="term" value="F:nucleic acid binding"/>
    <property type="evidence" value="ECO:0007669"/>
    <property type="project" value="InterPro"/>
</dbReference>